<dbReference type="Proteomes" id="UP001470230">
    <property type="component" value="Unassembled WGS sequence"/>
</dbReference>
<evidence type="ECO:0000313" key="1">
    <source>
        <dbReference type="EMBL" id="KAK8839180.1"/>
    </source>
</evidence>
<accession>A0ABR2H0Z1</accession>
<dbReference type="EMBL" id="JAPFFF010000052">
    <property type="protein sequence ID" value="KAK8839180.1"/>
    <property type="molecule type" value="Genomic_DNA"/>
</dbReference>
<organism evidence="1 2">
    <name type="scientific">Tritrichomonas musculus</name>
    <dbReference type="NCBI Taxonomy" id="1915356"/>
    <lineage>
        <taxon>Eukaryota</taxon>
        <taxon>Metamonada</taxon>
        <taxon>Parabasalia</taxon>
        <taxon>Tritrichomonadida</taxon>
        <taxon>Tritrichomonadidae</taxon>
        <taxon>Tritrichomonas</taxon>
    </lineage>
</organism>
<proteinExistence type="predicted"/>
<comment type="caution">
    <text evidence="1">The sequence shown here is derived from an EMBL/GenBank/DDBJ whole genome shotgun (WGS) entry which is preliminary data.</text>
</comment>
<sequence length="88" mass="10136">MALNSGFSHNIFPQDLIKFNDINQCTNDSTQDINLLDHQSFNPFSFLIKDFTINMQNGSYKFNSYMIKGSSSEPKLFDTKEISLIMED</sequence>
<name>A0ABR2H0Z1_9EUKA</name>
<reference evidence="1 2" key="1">
    <citation type="submission" date="2024-04" db="EMBL/GenBank/DDBJ databases">
        <title>Tritrichomonas musculus Genome.</title>
        <authorList>
            <person name="Alves-Ferreira E."/>
            <person name="Grigg M."/>
            <person name="Lorenzi H."/>
            <person name="Galac M."/>
        </authorList>
    </citation>
    <scope>NUCLEOTIDE SEQUENCE [LARGE SCALE GENOMIC DNA]</scope>
    <source>
        <strain evidence="1 2">EAF2021</strain>
    </source>
</reference>
<gene>
    <name evidence="1" type="ORF">M9Y10_032107</name>
</gene>
<evidence type="ECO:0000313" key="2">
    <source>
        <dbReference type="Proteomes" id="UP001470230"/>
    </source>
</evidence>
<keyword evidence="2" id="KW-1185">Reference proteome</keyword>
<protein>
    <submittedName>
        <fullName evidence="1">Uncharacterized protein</fullName>
    </submittedName>
</protein>